<sequence>MGGIRHEFSFREQRVKFPKKRRILRPGEVIGLAGFLPNCCSLGFSIRVNSHTAIKHLGINIYSLDISTSAIHTDLTAASHQSFEQIVGNIVLRIQNPDNLYIMFWAPNLSRDRRQIKLIGHMDRQTAATLYIALAELGADVATVSSVHCTRDRHSDVI</sequence>
<protein>
    <submittedName>
        <fullName evidence="1">SFRICE_037595</fullName>
    </submittedName>
</protein>
<dbReference type="AlphaFoldDB" id="A0A2H1VHV0"/>
<gene>
    <name evidence="1" type="ORF">SFRICE_037595</name>
</gene>
<accession>A0A2H1VHV0</accession>
<reference evidence="1" key="1">
    <citation type="submission" date="2016-07" db="EMBL/GenBank/DDBJ databases">
        <authorList>
            <person name="Bretaudeau A."/>
        </authorList>
    </citation>
    <scope>NUCLEOTIDE SEQUENCE</scope>
    <source>
        <strain evidence="1">Rice</strain>
        <tissue evidence="1">Whole body</tissue>
    </source>
</reference>
<name>A0A2H1VHV0_SPOFR</name>
<proteinExistence type="predicted"/>
<dbReference type="EMBL" id="ODYU01002617">
    <property type="protein sequence ID" value="SOQ40351.1"/>
    <property type="molecule type" value="Genomic_DNA"/>
</dbReference>
<organism evidence="1">
    <name type="scientific">Spodoptera frugiperda</name>
    <name type="common">Fall armyworm</name>
    <dbReference type="NCBI Taxonomy" id="7108"/>
    <lineage>
        <taxon>Eukaryota</taxon>
        <taxon>Metazoa</taxon>
        <taxon>Ecdysozoa</taxon>
        <taxon>Arthropoda</taxon>
        <taxon>Hexapoda</taxon>
        <taxon>Insecta</taxon>
        <taxon>Pterygota</taxon>
        <taxon>Neoptera</taxon>
        <taxon>Endopterygota</taxon>
        <taxon>Lepidoptera</taxon>
        <taxon>Glossata</taxon>
        <taxon>Ditrysia</taxon>
        <taxon>Noctuoidea</taxon>
        <taxon>Noctuidae</taxon>
        <taxon>Amphipyrinae</taxon>
        <taxon>Spodoptera</taxon>
    </lineage>
</organism>
<evidence type="ECO:0000313" key="1">
    <source>
        <dbReference type="EMBL" id="SOQ40351.1"/>
    </source>
</evidence>